<keyword evidence="5" id="KW-0548">Nucleotidyltransferase</keyword>
<dbReference type="InterPro" id="IPR007083">
    <property type="entry name" value="RNA_pol_Rpb1_4"/>
</dbReference>
<evidence type="ECO:0000259" key="10">
    <source>
        <dbReference type="Pfam" id="PF05000"/>
    </source>
</evidence>
<organism evidence="11">
    <name type="scientific">Chloroparvula sp. RCC999</name>
    <dbReference type="NCBI Taxonomy" id="2565276"/>
    <lineage>
        <taxon>Eukaryota</taxon>
        <taxon>Viridiplantae</taxon>
        <taxon>Chlorophyta</taxon>
        <taxon>Chloropicophyceae</taxon>
        <taxon>Chloropicales</taxon>
        <taxon>Chloropicaceae</taxon>
        <taxon>Chloroparvula</taxon>
    </lineage>
</organism>
<keyword evidence="6" id="KW-0479">Metal-binding</keyword>
<dbReference type="GO" id="GO:0003677">
    <property type="term" value="F:DNA binding"/>
    <property type="evidence" value="ECO:0007669"/>
    <property type="project" value="InterPro"/>
</dbReference>
<dbReference type="EMBL" id="MK085990">
    <property type="protein sequence ID" value="QBX97936.1"/>
    <property type="molecule type" value="Genomic_DNA"/>
</dbReference>
<evidence type="ECO:0000256" key="4">
    <source>
        <dbReference type="ARBA" id="ARBA00022679"/>
    </source>
</evidence>
<keyword evidence="2" id="KW-0240">DNA-directed RNA polymerase</keyword>
<dbReference type="Gene3D" id="1.10.274.100">
    <property type="entry name" value="RNA polymerase Rpb1, domain 3"/>
    <property type="match status" value="1"/>
</dbReference>
<protein>
    <recommendedName>
        <fullName evidence="1">DNA-directed RNA polymerase</fullName>
        <ecNumber evidence="1">2.7.7.6</ecNumber>
    </recommendedName>
</protein>
<evidence type="ECO:0000256" key="5">
    <source>
        <dbReference type="ARBA" id="ARBA00022695"/>
    </source>
</evidence>
<dbReference type="Gene3D" id="1.10.1790.20">
    <property type="match status" value="1"/>
</dbReference>
<evidence type="ECO:0000256" key="6">
    <source>
        <dbReference type="ARBA" id="ARBA00022723"/>
    </source>
</evidence>
<dbReference type="Pfam" id="PF04998">
    <property type="entry name" value="RNA_pol_Rpb1_5"/>
    <property type="match status" value="1"/>
</dbReference>
<evidence type="ECO:0000256" key="8">
    <source>
        <dbReference type="ARBA" id="ARBA00023163"/>
    </source>
</evidence>
<keyword evidence="11" id="KW-0150">Chloroplast</keyword>
<proteinExistence type="predicted"/>
<dbReference type="PANTHER" id="PTHR19376:SF68">
    <property type="entry name" value="DNA-DIRECTED RNA POLYMERASE SUBUNIT BETA"/>
    <property type="match status" value="1"/>
</dbReference>
<evidence type="ECO:0000313" key="11">
    <source>
        <dbReference type="EMBL" id="QBX97936.1"/>
    </source>
</evidence>
<reference evidence="11" key="1">
    <citation type="journal article" date="2019" name="Genome Biol. Evol.">
        <title>Tracing the Evolution of the Plastome and Mitogenome in the Chloropicophyceae Uncovered Convergent tRNA Gene Losses and a Variant Plastid Genetic Code.</title>
        <authorList>
            <person name="Turmel M."/>
            <person name="Dos Santos A.L."/>
            <person name="Otis C."/>
            <person name="Sergerie R."/>
            <person name="Lemieux C."/>
        </authorList>
    </citation>
    <scope>NUCLEOTIDE SEQUENCE</scope>
</reference>
<dbReference type="InterPro" id="IPR007081">
    <property type="entry name" value="RNA_pol_Rpb1_5"/>
</dbReference>
<feature type="domain" description="RNA polymerase Rpb1" evidence="10">
    <location>
        <begin position="107"/>
        <end position="172"/>
    </location>
</feature>
<dbReference type="PANTHER" id="PTHR19376">
    <property type="entry name" value="DNA-DIRECTED RNA POLYMERASE"/>
    <property type="match status" value="1"/>
</dbReference>
<dbReference type="Gene3D" id="1.10.150.390">
    <property type="match status" value="1"/>
</dbReference>
<evidence type="ECO:0000256" key="3">
    <source>
        <dbReference type="ARBA" id="ARBA00022640"/>
    </source>
</evidence>
<sequence length="814" mass="90380">MCTQNESLDVTCTPSPSSELTFWYFNEHLDKGNLKKIISWLVTYYGGLRTNGILERLKRLGFEQGLQAGVSIGVGDIAPPPMRDNFVSSIGYGLLGTNRQYNAGQMTAAEKAQRAIDSWFSATELLRRSIVLYFEQFNRMSPMHMMAFSGARGNMTQVRQLMGMRGLMLDPLGQIITSPVRASFRQGLTVTEYLISAYGARKGLVDTALRTANAGYLTRRLIDVLQDVIVLQVDCGPLGREGCFLSSLRNENGKELIPLKKRLIGRVTAENLYIGSTVLPRDRDINPLLADLIAKAYPSGIKVRSSITCGLSLGQTQRNGICQLCYGWDLSLGDLVELGEAVGILAAQSIGEPGTQLTMRTFHTGGVISGQATDRLRASGGGRVIYPSRTSGRLIRANGGMIGFFLYQNCNLLIVRPQGKRLRYEFPAGVILLIRHGQWVQPMQELAETSDDEQLNRANWLKKPYQISSQLGGSLYYVGESKNSNLMDRWVLSGSRLAQNYKYKTFGLTSFGDWINCETSKGSSFDFYQNQLALVSGLDTFSVTTKQLPMHSQPGNFINTGYRSNISPNKRFQEGGRVRSWSRSTATIQRVGRILSPSDEKLSLSYGARVDPGMNLGRVILYTPVGGDITQALPKIESFFEARSYQPFHRALCQGFSTLLNLGFSRHFAAVSALRATQQYIRESIQRLYFEQGVEINDRHIELVIGQMGLMLVSKDDMYFDQSLSYISVFESLILETVNSTELVYEPIIMGITKVGLRKSGFLASASFQETVRVLTRAGLENQKDRVNGLKESIILGRPLSVGTGWCAQSNYLS</sequence>
<evidence type="ECO:0000256" key="1">
    <source>
        <dbReference type="ARBA" id="ARBA00012418"/>
    </source>
</evidence>
<gene>
    <name evidence="11" type="primary">rpoC2</name>
</gene>
<dbReference type="Gene3D" id="1.10.132.30">
    <property type="match status" value="1"/>
</dbReference>
<dbReference type="EC" id="2.7.7.6" evidence="1"/>
<dbReference type="SUPFAM" id="SSF64484">
    <property type="entry name" value="beta and beta-prime subunits of DNA dependent RNA-polymerase"/>
    <property type="match status" value="1"/>
</dbReference>
<dbReference type="GO" id="GO:0000428">
    <property type="term" value="C:DNA-directed RNA polymerase complex"/>
    <property type="evidence" value="ECO:0007669"/>
    <property type="project" value="UniProtKB-KW"/>
</dbReference>
<keyword evidence="3 11" id="KW-0934">Plastid</keyword>
<accession>A0A4D6C2A3</accession>
<keyword evidence="8" id="KW-0804">Transcription</keyword>
<keyword evidence="7" id="KW-0862">Zinc</keyword>
<dbReference type="GO" id="GO:0003899">
    <property type="term" value="F:DNA-directed RNA polymerase activity"/>
    <property type="evidence" value="ECO:0007669"/>
    <property type="project" value="UniProtKB-EC"/>
</dbReference>
<dbReference type="AlphaFoldDB" id="A0A4D6C2A3"/>
<dbReference type="GO" id="GO:0046872">
    <property type="term" value="F:metal ion binding"/>
    <property type="evidence" value="ECO:0007669"/>
    <property type="project" value="UniProtKB-KW"/>
</dbReference>
<keyword evidence="4" id="KW-0808">Transferase</keyword>
<dbReference type="InterPro" id="IPR045867">
    <property type="entry name" value="DNA-dir_RpoC_beta_prime"/>
</dbReference>
<dbReference type="Pfam" id="PF05000">
    <property type="entry name" value="RNA_pol_Rpb1_4"/>
    <property type="match status" value="1"/>
</dbReference>
<feature type="domain" description="RNA polymerase Rpb1" evidence="9">
    <location>
        <begin position="187"/>
        <end position="382"/>
    </location>
</feature>
<evidence type="ECO:0000256" key="7">
    <source>
        <dbReference type="ARBA" id="ARBA00022833"/>
    </source>
</evidence>
<dbReference type="InterPro" id="IPR042102">
    <property type="entry name" value="RNA_pol_Rpb1_3_sf"/>
</dbReference>
<evidence type="ECO:0000256" key="2">
    <source>
        <dbReference type="ARBA" id="ARBA00022478"/>
    </source>
</evidence>
<dbReference type="InterPro" id="IPR038120">
    <property type="entry name" value="Rpb1_funnel_sf"/>
</dbReference>
<name>A0A4D6C2A3_9CHLO</name>
<evidence type="ECO:0000259" key="9">
    <source>
        <dbReference type="Pfam" id="PF04998"/>
    </source>
</evidence>
<dbReference type="GO" id="GO:0006351">
    <property type="term" value="P:DNA-templated transcription"/>
    <property type="evidence" value="ECO:0007669"/>
    <property type="project" value="InterPro"/>
</dbReference>
<geneLocation type="chloroplast" evidence="11"/>